<dbReference type="InterPro" id="IPR009760">
    <property type="entry name" value="DUF1328"/>
</dbReference>
<dbReference type="HAMAP" id="MF_01361">
    <property type="entry name" value="UPF0391"/>
    <property type="match status" value="1"/>
</dbReference>
<name>A0ABD5RFY6_9EURY</name>
<evidence type="ECO:0000256" key="3">
    <source>
        <dbReference type="ARBA" id="ARBA00022989"/>
    </source>
</evidence>
<evidence type="ECO:0000313" key="7">
    <source>
        <dbReference type="Proteomes" id="UP001596201"/>
    </source>
</evidence>
<dbReference type="EMBL" id="JBHSKX010000004">
    <property type="protein sequence ID" value="MFC5368921.1"/>
    <property type="molecule type" value="Genomic_DNA"/>
</dbReference>
<evidence type="ECO:0000256" key="2">
    <source>
        <dbReference type="ARBA" id="ARBA00022692"/>
    </source>
</evidence>
<dbReference type="Pfam" id="PF07043">
    <property type="entry name" value="DUF1328"/>
    <property type="match status" value="1"/>
</dbReference>
<evidence type="ECO:0000313" key="6">
    <source>
        <dbReference type="EMBL" id="MFC5368921.1"/>
    </source>
</evidence>
<dbReference type="GO" id="GO:0005886">
    <property type="term" value="C:plasma membrane"/>
    <property type="evidence" value="ECO:0007669"/>
    <property type="project" value="UniProtKB-UniRule"/>
</dbReference>
<sequence>MTPALPLAVTALPLQIGLTGDFLWLGIVFVVIALAAGLAGFRGLAGLSMSAARLFVFLFLVLAVVAFLL</sequence>
<keyword evidence="3 5" id="KW-1133">Transmembrane helix</keyword>
<keyword evidence="2 5" id="KW-0812">Transmembrane</keyword>
<organism evidence="6 7">
    <name type="scientific">Salinirubrum litoreum</name>
    <dbReference type="NCBI Taxonomy" id="1126234"/>
    <lineage>
        <taxon>Archaea</taxon>
        <taxon>Methanobacteriati</taxon>
        <taxon>Methanobacteriota</taxon>
        <taxon>Stenosarchaea group</taxon>
        <taxon>Halobacteria</taxon>
        <taxon>Halobacteriales</taxon>
        <taxon>Haloferacaceae</taxon>
        <taxon>Salinirubrum</taxon>
    </lineage>
</organism>
<keyword evidence="7" id="KW-1185">Reference proteome</keyword>
<reference evidence="6 7" key="1">
    <citation type="journal article" date="2019" name="Int. J. Syst. Evol. Microbiol.">
        <title>The Global Catalogue of Microorganisms (GCM) 10K type strain sequencing project: providing services to taxonomists for standard genome sequencing and annotation.</title>
        <authorList>
            <consortium name="The Broad Institute Genomics Platform"/>
            <consortium name="The Broad Institute Genome Sequencing Center for Infectious Disease"/>
            <person name="Wu L."/>
            <person name="Ma J."/>
        </authorList>
    </citation>
    <scope>NUCLEOTIDE SEQUENCE [LARGE SCALE GENOMIC DNA]</scope>
    <source>
        <strain evidence="6 7">CGMCC 1.12237</strain>
    </source>
</reference>
<comment type="similarity">
    <text evidence="5">Belongs to the UPF0391 family.</text>
</comment>
<dbReference type="AlphaFoldDB" id="A0ABD5RFY6"/>
<gene>
    <name evidence="6" type="ORF">ACFPJ5_18505</name>
</gene>
<evidence type="ECO:0000256" key="1">
    <source>
        <dbReference type="ARBA" id="ARBA00022475"/>
    </source>
</evidence>
<evidence type="ECO:0000256" key="5">
    <source>
        <dbReference type="HAMAP-Rule" id="MF_01361"/>
    </source>
</evidence>
<comment type="caution">
    <text evidence="6">The sequence shown here is derived from an EMBL/GenBank/DDBJ whole genome shotgun (WGS) entry which is preliminary data.</text>
</comment>
<comment type="caution">
    <text evidence="5">Lacks conserved residue(s) required for the propagation of feature annotation.</text>
</comment>
<accession>A0ABD5RFY6</accession>
<feature type="transmembrane region" description="Helical" evidence="5">
    <location>
        <begin position="22"/>
        <end position="44"/>
    </location>
</feature>
<evidence type="ECO:0000256" key="4">
    <source>
        <dbReference type="ARBA" id="ARBA00023136"/>
    </source>
</evidence>
<dbReference type="Proteomes" id="UP001596201">
    <property type="component" value="Unassembled WGS sequence"/>
</dbReference>
<feature type="transmembrane region" description="Helical" evidence="5">
    <location>
        <begin position="51"/>
        <end position="68"/>
    </location>
</feature>
<keyword evidence="1 5" id="KW-1003">Cell membrane</keyword>
<dbReference type="RefSeq" id="WP_227230978.1">
    <property type="nucleotide sequence ID" value="NZ_JAJCVJ010000003.1"/>
</dbReference>
<proteinExistence type="inferred from homology"/>
<protein>
    <recommendedName>
        <fullName evidence="5">UPF0391 membrane protein ACFPJ5_18505</fullName>
    </recommendedName>
</protein>
<keyword evidence="4 5" id="KW-0472">Membrane</keyword>